<dbReference type="Proteomes" id="UP000265120">
    <property type="component" value="Chromosome 8"/>
</dbReference>
<evidence type="ECO:0000313" key="11">
    <source>
        <dbReference type="Ensembl" id="ENSCSEP00000030861.1"/>
    </source>
</evidence>
<dbReference type="CDD" id="cd00019">
    <property type="entry name" value="AP2Ec"/>
    <property type="match status" value="1"/>
</dbReference>
<sequence>MGPKIRGSTRRKREEDDDYVKTGGKRRTRGKGKYIGAHVRIAGGIWKAVEECVEMGGRSFGMFLGPKRSWKRSPLDPESAARFQAELFLRGIDPAHVVPHGSYLMNCGSSKADVYRKSEAMLVDDLHRCSLLGLSLYNFHPGSTTGSITTEECTKNIAKAINFAHRQVPGVITGIQMIHVTKNSLCDSYAPISSAQTKSVLENMCCQGGTVGGKFSELRNIIDRVRDQSRVGVCIDTCHAFAAGYDLAAKGGFKRMLNEFDCEVGLQYLEAIHLNDSRGQLGCKLDRHEDIGRGYIGISAFREIVNEPKLNNIPMILETPTRRGFTFADQIDLLYSMYGRRNTHMQCGSLKIEQSQGRETGSGGAWSKNFSALRSHPQEMPVRLLESGLKAKGEKMMAGVIVLISLERTQIKYNITFYIRRPTVSPLLSPPPSFLPFVLPLSFPLLIPFYLLAAGAECCPVMAGHQAMRRQA</sequence>
<evidence type="ECO:0000256" key="3">
    <source>
        <dbReference type="ARBA" id="ARBA00022723"/>
    </source>
</evidence>
<dbReference type="InterPro" id="IPR018246">
    <property type="entry name" value="AP_endonuc_F2_Zn_BS"/>
</dbReference>
<keyword evidence="9" id="KW-0472">Membrane</keyword>
<keyword evidence="4" id="KW-0227">DNA damage</keyword>
<dbReference type="AlphaFoldDB" id="A0A3P8WZM3"/>
<keyword evidence="9" id="KW-0812">Transmembrane</keyword>
<dbReference type="PANTHER" id="PTHR21445">
    <property type="entry name" value="ENDONUCLEASE IV ENDODEOXYRIBONUCLEASE IV"/>
    <property type="match status" value="1"/>
</dbReference>
<evidence type="ECO:0000256" key="4">
    <source>
        <dbReference type="ARBA" id="ARBA00022763"/>
    </source>
</evidence>
<dbReference type="Gene3D" id="3.20.20.150">
    <property type="entry name" value="Divalent-metal-dependent TIM barrel enzymes"/>
    <property type="match status" value="1"/>
</dbReference>
<dbReference type="InterPro" id="IPR036237">
    <property type="entry name" value="Xyl_isomerase-like_sf"/>
</dbReference>
<dbReference type="InterPro" id="IPR001719">
    <property type="entry name" value="AP_endonuc_2"/>
</dbReference>
<dbReference type="STRING" id="244447.ENSCSEP00000030861"/>
<feature type="region of interest" description="Disordered" evidence="8">
    <location>
        <begin position="1"/>
        <end position="29"/>
    </location>
</feature>
<keyword evidence="12" id="KW-1185">Reference proteome</keyword>
<accession>A0A3P8WZM3</accession>
<dbReference type="GeneTree" id="ENSGT00390000013698"/>
<evidence type="ECO:0000256" key="9">
    <source>
        <dbReference type="SAM" id="Phobius"/>
    </source>
</evidence>
<dbReference type="SUPFAM" id="SSF51658">
    <property type="entry name" value="Xylose isomerase-like"/>
    <property type="match status" value="1"/>
</dbReference>
<reference evidence="11" key="3">
    <citation type="submission" date="2025-09" db="UniProtKB">
        <authorList>
            <consortium name="Ensembl"/>
        </authorList>
    </citation>
    <scope>IDENTIFICATION</scope>
</reference>
<dbReference type="PANTHER" id="PTHR21445:SF0">
    <property type="entry name" value="APURINIC-APYRIMIDINIC ENDONUCLEASE"/>
    <property type="match status" value="1"/>
</dbReference>
<keyword evidence="3" id="KW-0479">Metal-binding</keyword>
<reference evidence="11" key="2">
    <citation type="submission" date="2025-08" db="UniProtKB">
        <authorList>
            <consortium name="Ensembl"/>
        </authorList>
    </citation>
    <scope>IDENTIFICATION</scope>
</reference>
<dbReference type="GO" id="GO:0003677">
    <property type="term" value="F:DNA binding"/>
    <property type="evidence" value="ECO:0007669"/>
    <property type="project" value="InterPro"/>
</dbReference>
<dbReference type="GO" id="GO:0008270">
    <property type="term" value="F:zinc ion binding"/>
    <property type="evidence" value="ECO:0007669"/>
    <property type="project" value="InterPro"/>
</dbReference>
<keyword evidence="5" id="KW-0378">Hydrolase</keyword>
<dbReference type="PROSITE" id="PS00731">
    <property type="entry name" value="AP_NUCLEASE_F2_3"/>
    <property type="match status" value="1"/>
</dbReference>
<dbReference type="InParanoid" id="A0A3P8WZM3"/>
<protein>
    <submittedName>
        <fullName evidence="11">Si:ch211-141o9.10</fullName>
    </submittedName>
</protein>
<dbReference type="GO" id="GO:0006284">
    <property type="term" value="P:base-excision repair"/>
    <property type="evidence" value="ECO:0007669"/>
    <property type="project" value="TreeGrafter"/>
</dbReference>
<evidence type="ECO:0000256" key="7">
    <source>
        <dbReference type="ARBA" id="ARBA00023204"/>
    </source>
</evidence>
<dbReference type="NCBIfam" id="TIGR00587">
    <property type="entry name" value="nfo"/>
    <property type="match status" value="1"/>
</dbReference>
<evidence type="ECO:0000256" key="2">
    <source>
        <dbReference type="ARBA" id="ARBA00005340"/>
    </source>
</evidence>
<comment type="similarity">
    <text evidence="2">Belongs to the AP endonuclease 2 family.</text>
</comment>
<evidence type="ECO:0000256" key="8">
    <source>
        <dbReference type="SAM" id="MobiDB-lite"/>
    </source>
</evidence>
<dbReference type="Ensembl" id="ENSCSET00000031268.1">
    <property type="protein sequence ID" value="ENSCSEP00000030861.1"/>
    <property type="gene ID" value="ENSCSEG00000019764.1"/>
</dbReference>
<dbReference type="PROSITE" id="PS00730">
    <property type="entry name" value="AP_NUCLEASE_F2_2"/>
    <property type="match status" value="1"/>
</dbReference>
<keyword evidence="9" id="KW-1133">Transmembrane helix</keyword>
<comment type="cofactor">
    <cofactor evidence="1">
        <name>Zn(2+)</name>
        <dbReference type="ChEBI" id="CHEBI:29105"/>
    </cofactor>
</comment>
<dbReference type="PROSITE" id="PS51432">
    <property type="entry name" value="AP_NUCLEASE_F2_4"/>
    <property type="match status" value="1"/>
</dbReference>
<dbReference type="InterPro" id="IPR013022">
    <property type="entry name" value="Xyl_isomerase-like_TIM-brl"/>
</dbReference>
<dbReference type="GO" id="GO:0008081">
    <property type="term" value="F:phosphoric diester hydrolase activity"/>
    <property type="evidence" value="ECO:0007669"/>
    <property type="project" value="TreeGrafter"/>
</dbReference>
<dbReference type="GO" id="GO:0005634">
    <property type="term" value="C:nucleus"/>
    <property type="evidence" value="ECO:0007669"/>
    <property type="project" value="TreeGrafter"/>
</dbReference>
<dbReference type="Pfam" id="PF01261">
    <property type="entry name" value="AP_endonuc_2"/>
    <property type="match status" value="1"/>
</dbReference>
<name>A0A3P8WZM3_CYNSE</name>
<dbReference type="SMART" id="SM00518">
    <property type="entry name" value="AP2Ec"/>
    <property type="match status" value="1"/>
</dbReference>
<feature type="domain" description="Xylose isomerase-like TIM barrel" evidence="10">
    <location>
        <begin position="49"/>
        <end position="328"/>
    </location>
</feature>
<evidence type="ECO:0000313" key="12">
    <source>
        <dbReference type="Proteomes" id="UP000265120"/>
    </source>
</evidence>
<evidence type="ECO:0000259" key="10">
    <source>
        <dbReference type="Pfam" id="PF01261"/>
    </source>
</evidence>
<dbReference type="GO" id="GO:0005739">
    <property type="term" value="C:mitochondrion"/>
    <property type="evidence" value="ECO:0007669"/>
    <property type="project" value="TreeGrafter"/>
</dbReference>
<reference evidence="11 12" key="1">
    <citation type="journal article" date="2014" name="Nat. Genet.">
        <title>Whole-genome sequence of a flatfish provides insights into ZW sex chromosome evolution and adaptation to a benthic lifestyle.</title>
        <authorList>
            <person name="Chen S."/>
            <person name="Zhang G."/>
            <person name="Shao C."/>
            <person name="Huang Q."/>
            <person name="Liu G."/>
            <person name="Zhang P."/>
            <person name="Song W."/>
            <person name="An N."/>
            <person name="Chalopin D."/>
            <person name="Volff J.N."/>
            <person name="Hong Y."/>
            <person name="Li Q."/>
            <person name="Sha Z."/>
            <person name="Zhou H."/>
            <person name="Xie M."/>
            <person name="Yu Q."/>
            <person name="Liu Y."/>
            <person name="Xiang H."/>
            <person name="Wang N."/>
            <person name="Wu K."/>
            <person name="Yang C."/>
            <person name="Zhou Q."/>
            <person name="Liao X."/>
            <person name="Yang L."/>
            <person name="Hu Q."/>
            <person name="Zhang J."/>
            <person name="Meng L."/>
            <person name="Jin L."/>
            <person name="Tian Y."/>
            <person name="Lian J."/>
            <person name="Yang J."/>
            <person name="Miao G."/>
            <person name="Liu S."/>
            <person name="Liang Z."/>
            <person name="Yan F."/>
            <person name="Li Y."/>
            <person name="Sun B."/>
            <person name="Zhang H."/>
            <person name="Zhang J."/>
            <person name="Zhu Y."/>
            <person name="Du M."/>
            <person name="Zhao Y."/>
            <person name="Schartl M."/>
            <person name="Tang Q."/>
            <person name="Wang J."/>
        </authorList>
    </citation>
    <scope>NUCLEOTIDE SEQUENCE</scope>
</reference>
<organism evidence="11 12">
    <name type="scientific">Cynoglossus semilaevis</name>
    <name type="common">Tongue sole</name>
    <dbReference type="NCBI Taxonomy" id="244447"/>
    <lineage>
        <taxon>Eukaryota</taxon>
        <taxon>Metazoa</taxon>
        <taxon>Chordata</taxon>
        <taxon>Craniata</taxon>
        <taxon>Vertebrata</taxon>
        <taxon>Euteleostomi</taxon>
        <taxon>Actinopterygii</taxon>
        <taxon>Neopterygii</taxon>
        <taxon>Teleostei</taxon>
        <taxon>Neoteleostei</taxon>
        <taxon>Acanthomorphata</taxon>
        <taxon>Carangaria</taxon>
        <taxon>Pleuronectiformes</taxon>
        <taxon>Pleuronectoidei</taxon>
        <taxon>Cynoglossidae</taxon>
        <taxon>Cynoglossinae</taxon>
        <taxon>Cynoglossus</taxon>
    </lineage>
</organism>
<proteinExistence type="inferred from homology"/>
<evidence type="ECO:0000256" key="1">
    <source>
        <dbReference type="ARBA" id="ARBA00001947"/>
    </source>
</evidence>
<feature type="transmembrane region" description="Helical" evidence="9">
    <location>
        <begin position="434"/>
        <end position="453"/>
    </location>
</feature>
<dbReference type="GO" id="GO:0003906">
    <property type="term" value="F:DNA-(apurinic or apyrimidinic site) endonuclease activity"/>
    <property type="evidence" value="ECO:0007669"/>
    <property type="project" value="TreeGrafter"/>
</dbReference>
<evidence type="ECO:0000256" key="6">
    <source>
        <dbReference type="ARBA" id="ARBA00022833"/>
    </source>
</evidence>
<keyword evidence="7" id="KW-0234">DNA repair</keyword>
<keyword evidence="6" id="KW-0862">Zinc</keyword>
<dbReference type="HAMAP" id="MF_00152">
    <property type="entry name" value="Nfo"/>
    <property type="match status" value="1"/>
</dbReference>
<evidence type="ECO:0000256" key="5">
    <source>
        <dbReference type="ARBA" id="ARBA00022801"/>
    </source>
</evidence>